<comment type="caution">
    <text evidence="2">The sequence shown here is derived from an EMBL/GenBank/DDBJ whole genome shotgun (WGS) entry which is preliminary data.</text>
</comment>
<accession>A0ABR1EUB0</accession>
<evidence type="ECO:0000259" key="1">
    <source>
        <dbReference type="Pfam" id="PF00651"/>
    </source>
</evidence>
<dbReference type="CDD" id="cd18186">
    <property type="entry name" value="BTB_POZ_ZBTB_KLHL-like"/>
    <property type="match status" value="1"/>
</dbReference>
<protein>
    <recommendedName>
        <fullName evidence="1">BTB domain-containing protein</fullName>
    </recommendedName>
</protein>
<dbReference type="SUPFAM" id="SSF54695">
    <property type="entry name" value="POZ domain"/>
    <property type="match status" value="1"/>
</dbReference>
<evidence type="ECO:0000313" key="2">
    <source>
        <dbReference type="EMBL" id="KAK6766250.1"/>
    </source>
</evidence>
<name>A0ABR1EUB0_NECAM</name>
<dbReference type="Proteomes" id="UP001303046">
    <property type="component" value="Unassembled WGS sequence"/>
</dbReference>
<organism evidence="2 3">
    <name type="scientific">Necator americanus</name>
    <name type="common">Human hookworm</name>
    <dbReference type="NCBI Taxonomy" id="51031"/>
    <lineage>
        <taxon>Eukaryota</taxon>
        <taxon>Metazoa</taxon>
        <taxon>Ecdysozoa</taxon>
        <taxon>Nematoda</taxon>
        <taxon>Chromadorea</taxon>
        <taxon>Rhabditida</taxon>
        <taxon>Rhabditina</taxon>
        <taxon>Rhabditomorpha</taxon>
        <taxon>Strongyloidea</taxon>
        <taxon>Ancylostomatidae</taxon>
        <taxon>Bunostominae</taxon>
        <taxon>Necator</taxon>
    </lineage>
</organism>
<reference evidence="2 3" key="1">
    <citation type="submission" date="2023-08" db="EMBL/GenBank/DDBJ databases">
        <title>A Necator americanus chromosomal reference genome.</title>
        <authorList>
            <person name="Ilik V."/>
            <person name="Petrzelkova K.J."/>
            <person name="Pardy F."/>
            <person name="Fuh T."/>
            <person name="Niatou-Singa F.S."/>
            <person name="Gouil Q."/>
            <person name="Baker L."/>
            <person name="Ritchie M.E."/>
            <person name="Jex A.R."/>
            <person name="Gazzola D."/>
            <person name="Li H."/>
            <person name="Toshio Fujiwara R."/>
            <person name="Zhan B."/>
            <person name="Aroian R.V."/>
            <person name="Pafco B."/>
            <person name="Schwarz E.M."/>
        </authorList>
    </citation>
    <scope>NUCLEOTIDE SEQUENCE [LARGE SCALE GENOMIC DNA]</scope>
    <source>
        <strain evidence="2 3">Aroian</strain>
        <tissue evidence="2">Whole animal</tissue>
    </source>
</reference>
<dbReference type="Gene3D" id="3.30.710.10">
    <property type="entry name" value="Potassium Channel Kv1.1, Chain A"/>
    <property type="match status" value="1"/>
</dbReference>
<dbReference type="EMBL" id="JAVFWL010000006">
    <property type="protein sequence ID" value="KAK6766250.1"/>
    <property type="molecule type" value="Genomic_DNA"/>
</dbReference>
<proteinExistence type="predicted"/>
<dbReference type="InterPro" id="IPR011333">
    <property type="entry name" value="SKP1/BTB/POZ_sf"/>
</dbReference>
<feature type="domain" description="BTB" evidence="1">
    <location>
        <begin position="34"/>
        <end position="125"/>
    </location>
</feature>
<dbReference type="Pfam" id="PF00651">
    <property type="entry name" value="BTB"/>
    <property type="match status" value="1"/>
</dbReference>
<gene>
    <name evidence="2" type="primary">Necator_chrX.g26048</name>
    <name evidence="2" type="ORF">RB195_025882</name>
</gene>
<keyword evidence="3" id="KW-1185">Reference proteome</keyword>
<evidence type="ECO:0000313" key="3">
    <source>
        <dbReference type="Proteomes" id="UP001303046"/>
    </source>
</evidence>
<dbReference type="InterPro" id="IPR000210">
    <property type="entry name" value="BTB/POZ_dom"/>
</dbReference>
<sequence length="217" mass="25299">MRREEQVYKRGVFMCEFASTSTLRQFEVVLCGGSLFVNAHWMAELSPYFNRICFDQNFTEAREGCVHIKDVDYADVVAMLEYICPDANYLRQKRIGDTNLAALIHCSHRFQIPSLQRELYQYLENEMPSEDCKLKPETLADAIAEALNAHFSPKFIAHMYKKFGEHGLDKMQEALKNMPNPLAETILSEARKYTPVITQEPISSTYHWNDFSRRMFF</sequence>